<comment type="caution">
    <text evidence="2">The sequence shown here is derived from an EMBL/GenBank/DDBJ whole genome shotgun (WGS) entry which is preliminary data.</text>
</comment>
<feature type="region of interest" description="Disordered" evidence="1">
    <location>
        <begin position="1"/>
        <end position="44"/>
    </location>
</feature>
<protein>
    <submittedName>
        <fullName evidence="2">Uncharacterized protein</fullName>
    </submittedName>
</protein>
<dbReference type="AlphaFoldDB" id="A0A369JFM1"/>
<sequence>MVDNSSSRNNQVAIPMSNPQHTPLPPLTLASMPDPPPLRNRDPRKGDIVKTQFLGFVMSFEELAQWGKDHNLVPGGEYYRLRDEAWDTLRMTVPHPTATATARYGKDRMYGSSFVVATNRTQEELERAKNLEFIEQVRTILGKKEPPIWHRRVRTW</sequence>
<name>A0A369JFM1_HYPMA</name>
<keyword evidence="3" id="KW-1185">Reference proteome</keyword>
<proteinExistence type="predicted"/>
<dbReference type="Proteomes" id="UP000076154">
    <property type="component" value="Unassembled WGS sequence"/>
</dbReference>
<dbReference type="EMBL" id="LUEZ02000058">
    <property type="protein sequence ID" value="RDB20708.1"/>
    <property type="molecule type" value="Genomic_DNA"/>
</dbReference>
<gene>
    <name evidence="2" type="ORF">Hypma_012304</name>
</gene>
<organism evidence="2 3">
    <name type="scientific">Hypsizygus marmoreus</name>
    <name type="common">White beech mushroom</name>
    <name type="synonym">Agaricus marmoreus</name>
    <dbReference type="NCBI Taxonomy" id="39966"/>
    <lineage>
        <taxon>Eukaryota</taxon>
        <taxon>Fungi</taxon>
        <taxon>Dikarya</taxon>
        <taxon>Basidiomycota</taxon>
        <taxon>Agaricomycotina</taxon>
        <taxon>Agaricomycetes</taxon>
        <taxon>Agaricomycetidae</taxon>
        <taxon>Agaricales</taxon>
        <taxon>Tricholomatineae</taxon>
        <taxon>Lyophyllaceae</taxon>
        <taxon>Hypsizygus</taxon>
    </lineage>
</organism>
<evidence type="ECO:0000313" key="3">
    <source>
        <dbReference type="Proteomes" id="UP000076154"/>
    </source>
</evidence>
<evidence type="ECO:0000256" key="1">
    <source>
        <dbReference type="SAM" id="MobiDB-lite"/>
    </source>
</evidence>
<evidence type="ECO:0000313" key="2">
    <source>
        <dbReference type="EMBL" id="RDB20708.1"/>
    </source>
</evidence>
<feature type="compositionally biased region" description="Polar residues" evidence="1">
    <location>
        <begin position="1"/>
        <end position="21"/>
    </location>
</feature>
<dbReference type="InParanoid" id="A0A369JFM1"/>
<accession>A0A369JFM1</accession>
<reference evidence="2" key="1">
    <citation type="submission" date="2018-04" db="EMBL/GenBank/DDBJ databases">
        <title>Whole genome sequencing of Hypsizygus marmoreus.</title>
        <authorList>
            <person name="Choi I.-G."/>
            <person name="Min B."/>
            <person name="Kim J.-G."/>
            <person name="Kim S."/>
            <person name="Oh Y.-L."/>
            <person name="Kong W.-S."/>
            <person name="Park H."/>
            <person name="Jeong J."/>
            <person name="Song E.-S."/>
        </authorList>
    </citation>
    <scope>NUCLEOTIDE SEQUENCE [LARGE SCALE GENOMIC DNA]</scope>
    <source>
        <strain evidence="2">51987-8</strain>
    </source>
</reference>
<dbReference type="OrthoDB" id="3052926at2759"/>